<evidence type="ECO:0000313" key="2">
    <source>
        <dbReference type="Proteomes" id="UP001610818"/>
    </source>
</evidence>
<keyword evidence="2" id="KW-1185">Reference proteome</keyword>
<evidence type="ECO:0000313" key="1">
    <source>
        <dbReference type="EMBL" id="MFH8546220.1"/>
    </source>
</evidence>
<organism evidence="1 2">
    <name type="scientific">Streptomyces longisporoflavus</name>
    <dbReference type="NCBI Taxonomy" id="28044"/>
    <lineage>
        <taxon>Bacteria</taxon>
        <taxon>Bacillati</taxon>
        <taxon>Actinomycetota</taxon>
        <taxon>Actinomycetes</taxon>
        <taxon>Kitasatosporales</taxon>
        <taxon>Streptomycetaceae</taxon>
        <taxon>Streptomyces</taxon>
    </lineage>
</organism>
<name>A0ABW7QML0_9ACTN</name>
<gene>
    <name evidence="1" type="ORF">ACH4F9_14570</name>
</gene>
<dbReference type="Proteomes" id="UP001610818">
    <property type="component" value="Unassembled WGS sequence"/>
</dbReference>
<protein>
    <submittedName>
        <fullName evidence="1">Uncharacterized protein</fullName>
    </submittedName>
</protein>
<reference evidence="1 2" key="1">
    <citation type="submission" date="2024-10" db="EMBL/GenBank/DDBJ databases">
        <title>The Natural Products Discovery Center: Release of the First 8490 Sequenced Strains for Exploring Actinobacteria Biosynthetic Diversity.</title>
        <authorList>
            <person name="Kalkreuter E."/>
            <person name="Kautsar S.A."/>
            <person name="Yang D."/>
            <person name="Bader C.D."/>
            <person name="Teijaro C.N."/>
            <person name="Fluegel L."/>
            <person name="Davis C.M."/>
            <person name="Simpson J.R."/>
            <person name="Lauterbach L."/>
            <person name="Steele A.D."/>
            <person name="Gui C."/>
            <person name="Meng S."/>
            <person name="Li G."/>
            <person name="Viehrig K."/>
            <person name="Ye F."/>
            <person name="Su P."/>
            <person name="Kiefer A.F."/>
            <person name="Nichols A."/>
            <person name="Cepeda A.J."/>
            <person name="Yan W."/>
            <person name="Fan B."/>
            <person name="Jiang Y."/>
            <person name="Adhikari A."/>
            <person name="Zheng C.-J."/>
            <person name="Schuster L."/>
            <person name="Cowan T.M."/>
            <person name="Smanski M.J."/>
            <person name="Chevrette M.G."/>
            <person name="De Carvalho L.P.S."/>
            <person name="Shen B."/>
        </authorList>
    </citation>
    <scope>NUCLEOTIDE SEQUENCE [LARGE SCALE GENOMIC DNA]</scope>
    <source>
        <strain evidence="1 2">NPDC017990</strain>
    </source>
</reference>
<accession>A0ABW7QML0</accession>
<comment type="caution">
    <text evidence="1">The sequence shown here is derived from an EMBL/GenBank/DDBJ whole genome shotgun (WGS) entry which is preliminary data.</text>
</comment>
<dbReference type="RefSeq" id="WP_397711708.1">
    <property type="nucleotide sequence ID" value="NZ_JBIRGN010000003.1"/>
</dbReference>
<dbReference type="EMBL" id="JBIRGQ010000003">
    <property type="protein sequence ID" value="MFH8546220.1"/>
    <property type="molecule type" value="Genomic_DNA"/>
</dbReference>
<proteinExistence type="predicted"/>
<sequence>MLELLREVGVELPGGAGLLKFGMTPGEVLELLPPDRVTHHRQCMGLTLGQYAELRHAHDAWLGGLLYEPEWSFDAELDGVVLGFGGGGPGATERLARVEIQARARTDGPEAIPVAWDDIDLFGYPAAEIVAVLPGGAAAPDAPPLAEMGVDELGLRLSRATPTAEHWERVTLLGPGAGSWGACCAGGLVCAEQGDGLVGIMY</sequence>